<gene>
    <name evidence="9" type="ORF">ERS852478_02691</name>
</gene>
<feature type="domain" description="L,D-TPase catalytic" evidence="8">
    <location>
        <begin position="358"/>
        <end position="480"/>
    </location>
</feature>
<keyword evidence="4 6" id="KW-0573">Peptidoglycan synthesis</keyword>
<evidence type="ECO:0000313" key="10">
    <source>
        <dbReference type="Proteomes" id="UP000095431"/>
    </source>
</evidence>
<dbReference type="PANTHER" id="PTHR30582:SF33">
    <property type="entry name" value="EXPORTED PROTEIN"/>
    <property type="match status" value="1"/>
</dbReference>
<keyword evidence="7" id="KW-0812">Transmembrane</keyword>
<evidence type="ECO:0000256" key="7">
    <source>
        <dbReference type="SAM" id="Phobius"/>
    </source>
</evidence>
<feature type="active site" description="Proton donor/acceptor" evidence="6">
    <location>
        <position position="434"/>
    </location>
</feature>
<evidence type="ECO:0000256" key="6">
    <source>
        <dbReference type="PROSITE-ProRule" id="PRU01373"/>
    </source>
</evidence>
<feature type="transmembrane region" description="Helical" evidence="7">
    <location>
        <begin position="12"/>
        <end position="34"/>
    </location>
</feature>
<dbReference type="GO" id="GO:0071972">
    <property type="term" value="F:peptidoglycan L,D-transpeptidase activity"/>
    <property type="evidence" value="ECO:0007669"/>
    <property type="project" value="TreeGrafter"/>
</dbReference>
<dbReference type="GO" id="GO:0018104">
    <property type="term" value="P:peptidoglycan-protein cross-linking"/>
    <property type="evidence" value="ECO:0007669"/>
    <property type="project" value="TreeGrafter"/>
</dbReference>
<evidence type="ECO:0000256" key="1">
    <source>
        <dbReference type="ARBA" id="ARBA00004752"/>
    </source>
</evidence>
<dbReference type="PANTHER" id="PTHR30582">
    <property type="entry name" value="L,D-TRANSPEPTIDASE"/>
    <property type="match status" value="1"/>
</dbReference>
<dbReference type="PROSITE" id="PS52029">
    <property type="entry name" value="LD_TPASE"/>
    <property type="match status" value="1"/>
</dbReference>
<evidence type="ECO:0000256" key="2">
    <source>
        <dbReference type="ARBA" id="ARBA00022679"/>
    </source>
</evidence>
<dbReference type="GO" id="GO:0071555">
    <property type="term" value="P:cell wall organization"/>
    <property type="evidence" value="ECO:0007669"/>
    <property type="project" value="UniProtKB-UniRule"/>
</dbReference>
<dbReference type="Gene3D" id="3.10.20.800">
    <property type="match status" value="1"/>
</dbReference>
<dbReference type="InterPro" id="IPR038054">
    <property type="entry name" value="LD_TPept-like_central_sf"/>
</dbReference>
<dbReference type="EMBL" id="CYZN01000019">
    <property type="protein sequence ID" value="CUO39974.1"/>
    <property type="molecule type" value="Genomic_DNA"/>
</dbReference>
<reference evidence="9 10" key="1">
    <citation type="submission" date="2015-09" db="EMBL/GenBank/DDBJ databases">
        <authorList>
            <consortium name="Pathogen Informatics"/>
        </authorList>
    </citation>
    <scope>NUCLEOTIDE SEQUENCE [LARGE SCALE GENOMIC DNA]</scope>
    <source>
        <strain evidence="9 10">2789STDY5834863</strain>
    </source>
</reference>
<organism evidence="9 10">
    <name type="scientific">Blautia wexlerae</name>
    <dbReference type="NCBI Taxonomy" id="418240"/>
    <lineage>
        <taxon>Bacteria</taxon>
        <taxon>Bacillati</taxon>
        <taxon>Bacillota</taxon>
        <taxon>Clostridia</taxon>
        <taxon>Lachnospirales</taxon>
        <taxon>Lachnospiraceae</taxon>
        <taxon>Blautia</taxon>
    </lineage>
</organism>
<dbReference type="Gene3D" id="2.40.440.10">
    <property type="entry name" value="L,D-transpeptidase catalytic domain-like"/>
    <property type="match status" value="1"/>
</dbReference>
<dbReference type="InterPro" id="IPR005490">
    <property type="entry name" value="LD_TPept_cat_dom"/>
</dbReference>
<evidence type="ECO:0000256" key="4">
    <source>
        <dbReference type="ARBA" id="ARBA00022984"/>
    </source>
</evidence>
<dbReference type="InterPro" id="IPR038063">
    <property type="entry name" value="Transpep_catalytic_dom"/>
</dbReference>
<evidence type="ECO:0000313" key="9">
    <source>
        <dbReference type="EMBL" id="CUO39974.1"/>
    </source>
</evidence>
<evidence type="ECO:0000256" key="5">
    <source>
        <dbReference type="ARBA" id="ARBA00023316"/>
    </source>
</evidence>
<dbReference type="GO" id="GO:0005576">
    <property type="term" value="C:extracellular region"/>
    <property type="evidence" value="ECO:0007669"/>
    <property type="project" value="TreeGrafter"/>
</dbReference>
<dbReference type="AlphaFoldDB" id="A0A174EQ72"/>
<dbReference type="SUPFAM" id="SSF143985">
    <property type="entry name" value="L,D-transpeptidase pre-catalytic domain-like"/>
    <property type="match status" value="1"/>
</dbReference>
<dbReference type="Proteomes" id="UP000095431">
    <property type="component" value="Unassembled WGS sequence"/>
</dbReference>
<dbReference type="InterPro" id="IPR022029">
    <property type="entry name" value="YoaR-like_PG-bd"/>
</dbReference>
<keyword evidence="2" id="KW-0808">Transferase</keyword>
<keyword evidence="3 6" id="KW-0133">Cell shape</keyword>
<evidence type="ECO:0000256" key="3">
    <source>
        <dbReference type="ARBA" id="ARBA00022960"/>
    </source>
</evidence>
<dbReference type="Pfam" id="PF12229">
    <property type="entry name" value="PG_binding_4"/>
    <property type="match status" value="1"/>
</dbReference>
<keyword evidence="7" id="KW-1133">Transmembrane helix</keyword>
<protein>
    <submittedName>
        <fullName evidence="9">Uncharacterized vancomycin resistance protein</fullName>
    </submittedName>
</protein>
<feature type="active site" description="Nucleophile" evidence="6">
    <location>
        <position position="456"/>
    </location>
</feature>
<dbReference type="GO" id="GO:0008360">
    <property type="term" value="P:regulation of cell shape"/>
    <property type="evidence" value="ECO:0007669"/>
    <property type="project" value="UniProtKB-UniRule"/>
</dbReference>
<dbReference type="SUPFAM" id="SSF141523">
    <property type="entry name" value="L,D-transpeptidase catalytic domain-like"/>
    <property type="match status" value="1"/>
</dbReference>
<proteinExistence type="predicted"/>
<comment type="pathway">
    <text evidence="1 6">Cell wall biogenesis; peptidoglycan biosynthesis.</text>
</comment>
<name>A0A174EQ72_9FIRM</name>
<dbReference type="GO" id="GO:0016740">
    <property type="term" value="F:transferase activity"/>
    <property type="evidence" value="ECO:0007669"/>
    <property type="project" value="UniProtKB-KW"/>
</dbReference>
<keyword evidence="5 6" id="KW-0961">Cell wall biogenesis/degradation</keyword>
<accession>A0A174EQ72</accession>
<keyword evidence="7" id="KW-0472">Membrane</keyword>
<dbReference type="Pfam" id="PF03734">
    <property type="entry name" value="YkuD"/>
    <property type="match status" value="1"/>
</dbReference>
<dbReference type="UniPathway" id="UPA00219"/>
<sequence length="480" mass="54152">MDNKEKNRKKKIKVILGICISVFLFLGGGLLAYIHKVDTDTLGRKITIYGLDVSGQNVEKAGQTIRKAFQDKKVVFREDGSQVYQTTVGELGYSLDEGTLQSALTALKQQRDQTRTFLASWKNYEIEYQVNKDEIAEQAALTEDHFGEKERTEAQNAEIRYSKKNKKFVIVKQVAGTQIDEERLRNYVDKTLEAEFQDQLLTGEVKIDLNQQAYKQPSVKASKELKKELKSLNGQLKKYRKATITYTFGNTTETLDSKTVNSWISIQGTKIIIDQEQAGTFISQLANKYNTIYVPRTFHTSMGTDVTVEDNEYGYRIDQSGELSQLLSDLKSGKNVVREPVYSSKGMQRNGTDDLAGSYIEVSLDAQHLWLYKDGGLVTETDIVSGAPTEERHTYTGAWPIAYKASPFTLTSDAYGYDIKVKYWMPFVYGQGLHDAPWQSAFGGNRYKTGNGSHGCINLPEEEAVIIYENIDGGYPIIIY</sequence>
<dbReference type="RefSeq" id="WP_055200840.1">
    <property type="nucleotide sequence ID" value="NZ_CYZN01000019.1"/>
</dbReference>
<evidence type="ECO:0000259" key="8">
    <source>
        <dbReference type="PROSITE" id="PS52029"/>
    </source>
</evidence>
<dbReference type="InterPro" id="IPR050979">
    <property type="entry name" value="LD-transpeptidase"/>
</dbReference>
<dbReference type="CDD" id="cd16913">
    <property type="entry name" value="YkuD_like"/>
    <property type="match status" value="1"/>
</dbReference>